<dbReference type="SUPFAM" id="SSF50974">
    <property type="entry name" value="Nitrous oxide reductase, N-terminal domain"/>
    <property type="match status" value="1"/>
</dbReference>
<dbReference type="EMBL" id="CP097770">
    <property type="protein sequence ID" value="UZP76242.1"/>
    <property type="molecule type" value="Genomic_DNA"/>
</dbReference>
<dbReference type="AlphaFoldDB" id="A0AAE9TK85"/>
<gene>
    <name evidence="1" type="ORF">MF626_06935</name>
</gene>
<reference evidence="1" key="1">
    <citation type="submission" date="2022-11" db="EMBL/GenBank/DDBJ databases">
        <authorList>
            <person name="Vasilchenko N.G."/>
            <person name="Prazdnova E.V."/>
            <person name="Gorovtsov A.V."/>
            <person name="Chistyakov V.A."/>
            <person name="Pak M.L."/>
        </authorList>
    </citation>
    <scope>NUCLEOTIDE SEQUENCE</scope>
    <source>
        <strain evidence="1">R 4.5</strain>
    </source>
</reference>
<proteinExistence type="predicted"/>
<evidence type="ECO:0000313" key="1">
    <source>
        <dbReference type="EMBL" id="UZP76242.1"/>
    </source>
</evidence>
<accession>A0AAE9TK85</accession>
<organism evidence="1">
    <name type="scientific">Paenibacillus polymyxa</name>
    <name type="common">Bacillus polymyxa</name>
    <dbReference type="NCBI Taxonomy" id="1406"/>
    <lineage>
        <taxon>Bacteria</taxon>
        <taxon>Bacillati</taxon>
        <taxon>Bacillota</taxon>
        <taxon>Bacilli</taxon>
        <taxon>Bacillales</taxon>
        <taxon>Paenibacillaceae</taxon>
        <taxon>Paenibacillus</taxon>
    </lineage>
</organism>
<dbReference type="InterPro" id="IPR011045">
    <property type="entry name" value="N2O_reductase_N"/>
</dbReference>
<name>A0AAE9TK85_PAEPO</name>
<protein>
    <submittedName>
        <fullName evidence="1">Uncharacterized protein</fullName>
    </submittedName>
</protein>
<sequence>MMPFHHVSLPGLPPSIGHLTAIHPLKGDSQESITLLALNTQAELWRLELRSGSAELCTRICIPDFNPMQPVQMVTSSDGSYVAISNRFGRHAAVYDLVHAQEKCNYLGTNITTIKVCFPWHLYTKMVHAFLFMGRNGTGLI</sequence>